<dbReference type="PANTHER" id="PTHR12128">
    <property type="entry name" value="DIHYDRODIPICOLINATE SYNTHASE"/>
    <property type="match status" value="1"/>
</dbReference>
<dbReference type="InterPro" id="IPR002220">
    <property type="entry name" value="DapA-like"/>
</dbReference>
<sequence>MHSTPRNFDIFPPGAVAMLMTPFRQDWSVDLNGMARTAELAIEQGASGLAVHGLASEGYKLLDRERREIVERIAQVNSTPLLLAGVDHEALICSVELAKAAAGAGATAIMAMPPKSSGGNRAHLVEYFGTLEAESSLPVVIQDAPRASGIAMAPDTLVALTAALSKPNAIKVEDPIPPLKMADLLQRLPDDGRTVLYGGAGGRRFLGELDAGAIGTMVGPAYIDVFGAVQDLHATDRTAATALFEHLLPLLTAVDGNEWYALLQKQLFLRAGLIEQAGLRPPAVVPEARYLDELVALFVRTAARHDRMGAALRPLLNLGDASR</sequence>
<proteinExistence type="inferred from homology"/>
<reference evidence="5 6" key="1">
    <citation type="submission" date="2017-03" db="EMBL/GenBank/DDBJ databases">
        <authorList>
            <person name="Afonso C.L."/>
            <person name="Miller P.J."/>
            <person name="Scott M.A."/>
            <person name="Spackman E."/>
            <person name="Goraichik I."/>
            <person name="Dimitrov K.M."/>
            <person name="Suarez D.L."/>
            <person name="Swayne D.E."/>
        </authorList>
    </citation>
    <scope>NUCLEOTIDE SEQUENCE [LARGE SCALE GENOMIC DNA]</scope>
    <source>
        <strain evidence="5 6">CECT 7023</strain>
    </source>
</reference>
<evidence type="ECO:0000256" key="1">
    <source>
        <dbReference type="ARBA" id="ARBA00007592"/>
    </source>
</evidence>
<dbReference type="EC" id="4.2.1.43" evidence="5"/>
<dbReference type="GO" id="GO:0047449">
    <property type="term" value="F:2-dehydro-3-deoxy-L-arabinonate dehydratase activity"/>
    <property type="evidence" value="ECO:0007669"/>
    <property type="project" value="UniProtKB-EC"/>
</dbReference>
<organism evidence="5 6">
    <name type="scientific">Roseisalinus antarcticus</name>
    <dbReference type="NCBI Taxonomy" id="254357"/>
    <lineage>
        <taxon>Bacteria</taxon>
        <taxon>Pseudomonadati</taxon>
        <taxon>Pseudomonadota</taxon>
        <taxon>Alphaproteobacteria</taxon>
        <taxon>Rhodobacterales</taxon>
        <taxon>Roseobacteraceae</taxon>
        <taxon>Roseisalinus</taxon>
    </lineage>
</organism>
<evidence type="ECO:0000313" key="6">
    <source>
        <dbReference type="Proteomes" id="UP000193900"/>
    </source>
</evidence>
<dbReference type="Proteomes" id="UP000193900">
    <property type="component" value="Unassembled WGS sequence"/>
</dbReference>
<evidence type="ECO:0000313" key="5">
    <source>
        <dbReference type="EMBL" id="SLN75386.1"/>
    </source>
</evidence>
<gene>
    <name evidence="5" type="primary">araD_3</name>
    <name evidence="5" type="ORF">ROA7023_03954</name>
</gene>
<accession>A0A1Y5TXU8</accession>
<dbReference type="EMBL" id="FWFZ01000035">
    <property type="protein sequence ID" value="SLN75386.1"/>
    <property type="molecule type" value="Genomic_DNA"/>
</dbReference>
<dbReference type="GO" id="GO:0005829">
    <property type="term" value="C:cytosol"/>
    <property type="evidence" value="ECO:0007669"/>
    <property type="project" value="TreeGrafter"/>
</dbReference>
<evidence type="ECO:0000256" key="4">
    <source>
        <dbReference type="PIRSR" id="PIRSR001365-2"/>
    </source>
</evidence>
<evidence type="ECO:0000256" key="3">
    <source>
        <dbReference type="PIRNR" id="PIRNR001365"/>
    </source>
</evidence>
<keyword evidence="2 3" id="KW-0456">Lyase</keyword>
<dbReference type="PANTHER" id="PTHR12128:SF66">
    <property type="entry name" value="4-HYDROXY-2-OXOGLUTARATE ALDOLASE, MITOCHONDRIAL"/>
    <property type="match status" value="1"/>
</dbReference>
<dbReference type="Gene3D" id="3.20.20.70">
    <property type="entry name" value="Aldolase class I"/>
    <property type="match status" value="1"/>
</dbReference>
<dbReference type="OrthoDB" id="9796205at2"/>
<keyword evidence="6" id="KW-1185">Reference proteome</keyword>
<protein>
    <submittedName>
        <fullName evidence="5">L-2-keto-3-deoxyarabonate dehydratase</fullName>
        <ecNumber evidence="5">4.2.1.43</ecNumber>
    </submittedName>
</protein>
<dbReference type="SMART" id="SM01130">
    <property type="entry name" value="DHDPS"/>
    <property type="match status" value="1"/>
</dbReference>
<comment type="similarity">
    <text evidence="1 3">Belongs to the DapA family.</text>
</comment>
<dbReference type="RefSeq" id="WP_085880681.1">
    <property type="nucleotide sequence ID" value="NZ_FWFZ01000035.1"/>
</dbReference>
<dbReference type="CDD" id="cd00408">
    <property type="entry name" value="DHDPS-like"/>
    <property type="match status" value="1"/>
</dbReference>
<dbReference type="GO" id="GO:0008840">
    <property type="term" value="F:4-hydroxy-tetrahydrodipicolinate synthase activity"/>
    <property type="evidence" value="ECO:0007669"/>
    <property type="project" value="TreeGrafter"/>
</dbReference>
<dbReference type="AlphaFoldDB" id="A0A1Y5TXU8"/>
<evidence type="ECO:0000256" key="2">
    <source>
        <dbReference type="ARBA" id="ARBA00023239"/>
    </source>
</evidence>
<dbReference type="Pfam" id="PF00701">
    <property type="entry name" value="DHDPS"/>
    <property type="match status" value="1"/>
</dbReference>
<name>A0A1Y5TXU8_9RHOB</name>
<dbReference type="InterPro" id="IPR013785">
    <property type="entry name" value="Aldolase_TIM"/>
</dbReference>
<dbReference type="SUPFAM" id="SSF51569">
    <property type="entry name" value="Aldolase"/>
    <property type="match status" value="1"/>
</dbReference>
<feature type="binding site" evidence="4">
    <location>
        <position position="217"/>
    </location>
    <ligand>
        <name>pyruvate</name>
        <dbReference type="ChEBI" id="CHEBI:15361"/>
    </ligand>
</feature>
<dbReference type="PIRSF" id="PIRSF001365">
    <property type="entry name" value="DHDPS"/>
    <property type="match status" value="1"/>
</dbReference>